<dbReference type="InterPro" id="IPR008979">
    <property type="entry name" value="Galactose-bd-like_sf"/>
</dbReference>
<dbReference type="SUPFAM" id="SSF49785">
    <property type="entry name" value="Galactose-binding domain-like"/>
    <property type="match status" value="1"/>
</dbReference>
<dbReference type="InterPro" id="IPR038637">
    <property type="entry name" value="NPCBM_sf"/>
</dbReference>
<protein>
    <submittedName>
        <fullName evidence="2">NPCBM/NEW2 domain protein</fullName>
    </submittedName>
</protein>
<dbReference type="Gene3D" id="2.60.120.1060">
    <property type="entry name" value="NPCBM/NEW2 domain"/>
    <property type="match status" value="1"/>
</dbReference>
<evidence type="ECO:0000259" key="1">
    <source>
        <dbReference type="SMART" id="SM00776"/>
    </source>
</evidence>
<evidence type="ECO:0000313" key="2">
    <source>
        <dbReference type="EMBL" id="QDT37033.1"/>
    </source>
</evidence>
<reference evidence="2 3" key="1">
    <citation type="submission" date="2019-02" db="EMBL/GenBank/DDBJ databases">
        <title>Deep-cultivation of Planctomycetes and their phenomic and genomic characterization uncovers novel biology.</title>
        <authorList>
            <person name="Wiegand S."/>
            <person name="Jogler M."/>
            <person name="Boedeker C."/>
            <person name="Pinto D."/>
            <person name="Vollmers J."/>
            <person name="Rivas-Marin E."/>
            <person name="Kohn T."/>
            <person name="Peeters S.H."/>
            <person name="Heuer A."/>
            <person name="Rast P."/>
            <person name="Oberbeckmann S."/>
            <person name="Bunk B."/>
            <person name="Jeske O."/>
            <person name="Meyerdierks A."/>
            <person name="Storesund J.E."/>
            <person name="Kallscheuer N."/>
            <person name="Luecker S."/>
            <person name="Lage O.M."/>
            <person name="Pohl T."/>
            <person name="Merkel B.J."/>
            <person name="Hornburger P."/>
            <person name="Mueller R.-W."/>
            <person name="Bruemmer F."/>
            <person name="Labrenz M."/>
            <person name="Spormann A.M."/>
            <person name="Op den Camp H."/>
            <person name="Overmann J."/>
            <person name="Amann R."/>
            <person name="Jetten M.S.M."/>
            <person name="Mascher T."/>
            <person name="Medema M.H."/>
            <person name="Devos D.P."/>
            <person name="Kaster A.-K."/>
            <person name="Ovreas L."/>
            <person name="Rohde M."/>
            <person name="Galperin M.Y."/>
            <person name="Jogler C."/>
        </authorList>
    </citation>
    <scope>NUCLEOTIDE SEQUENCE [LARGE SCALE GENOMIC DNA]</scope>
    <source>
        <strain evidence="2 3">Pan189</strain>
    </source>
</reference>
<dbReference type="InterPro" id="IPR013222">
    <property type="entry name" value="Glyco_hyd_98_carb-bd"/>
</dbReference>
<sequence>MRAPSLRQYFFPPTRGIRCRPNKQPCHRLGLSRAASVALILISGNFNFAIADEAELPEVTLTTTDGVTYSGKLKSLDDQAIAVGENLILRENISSLSFPTSKDFAAPGQWWIDLVDQSRLPLSRLTIADDSLSGTLCVGGEQAISIPLDTVVSLRSNRPREDATALFAEVKPYEDRLQLTSGLTYAGRLMDWGSGSVMIEVNDETISFAPSDIALFEPAPVLRRDLKPVDQWAYLTLRNGGVLVTTSVTLDDNSYRISPRFDDQATLTLLPNGLSKIEFFGPNRTLLTMTDRKGSPSDLEDLKLKTLQGWKFAESSHERLLGPTLKPQANRNFAGERLHIGEQIVPFGIITGSRSTIVWGVDGTYSTFTATIGLERSAGPNASVEFIVRGDERELYRSDLISKRGQTVSVGPIDLSGVRRLELITDFGDGGDLGDRAIWALPVLSRPPR</sequence>
<dbReference type="SMART" id="SM00776">
    <property type="entry name" value="NPCBM"/>
    <property type="match status" value="1"/>
</dbReference>
<keyword evidence="3" id="KW-1185">Reference proteome</keyword>
<organism evidence="2 3">
    <name type="scientific">Stratiformator vulcanicus</name>
    <dbReference type="NCBI Taxonomy" id="2527980"/>
    <lineage>
        <taxon>Bacteria</taxon>
        <taxon>Pseudomonadati</taxon>
        <taxon>Planctomycetota</taxon>
        <taxon>Planctomycetia</taxon>
        <taxon>Planctomycetales</taxon>
        <taxon>Planctomycetaceae</taxon>
        <taxon>Stratiformator</taxon>
    </lineage>
</organism>
<evidence type="ECO:0000313" key="3">
    <source>
        <dbReference type="Proteomes" id="UP000317318"/>
    </source>
</evidence>
<proteinExistence type="predicted"/>
<gene>
    <name evidence="2" type="ORF">Pan189_13990</name>
</gene>
<accession>A0A517QZK8</accession>
<feature type="domain" description="Glycosyl hydrolase family 98 putative carbohydrate-binding module" evidence="1">
    <location>
        <begin position="290"/>
        <end position="446"/>
    </location>
</feature>
<dbReference type="AlphaFoldDB" id="A0A517QZK8"/>
<dbReference type="Proteomes" id="UP000317318">
    <property type="component" value="Chromosome"/>
</dbReference>
<dbReference type="KEGG" id="svp:Pan189_13990"/>
<name>A0A517QZK8_9PLAN</name>
<dbReference type="Pfam" id="PF08305">
    <property type="entry name" value="NPCBM"/>
    <property type="match status" value="1"/>
</dbReference>
<dbReference type="EMBL" id="CP036268">
    <property type="protein sequence ID" value="QDT37033.1"/>
    <property type="molecule type" value="Genomic_DNA"/>
</dbReference>